<evidence type="ECO:0000313" key="1">
    <source>
        <dbReference type="EMBL" id="SFQ08977.1"/>
    </source>
</evidence>
<organism evidence="1 2">
    <name type="scientific">Parafilimonas terrae</name>
    <dbReference type="NCBI Taxonomy" id="1465490"/>
    <lineage>
        <taxon>Bacteria</taxon>
        <taxon>Pseudomonadati</taxon>
        <taxon>Bacteroidota</taxon>
        <taxon>Chitinophagia</taxon>
        <taxon>Chitinophagales</taxon>
        <taxon>Chitinophagaceae</taxon>
        <taxon>Parafilimonas</taxon>
    </lineage>
</organism>
<proteinExistence type="predicted"/>
<name>A0A1I5VNV2_9BACT</name>
<dbReference type="Pfam" id="PF05834">
    <property type="entry name" value="Lycopene_cycl"/>
    <property type="match status" value="1"/>
</dbReference>
<dbReference type="Proteomes" id="UP000199031">
    <property type="component" value="Unassembled WGS sequence"/>
</dbReference>
<protein>
    <submittedName>
        <fullName evidence="1">Lycopene beta-cyclase</fullName>
    </submittedName>
</protein>
<accession>A0A1I5VNV2</accession>
<evidence type="ECO:0000313" key="2">
    <source>
        <dbReference type="Proteomes" id="UP000199031"/>
    </source>
</evidence>
<keyword evidence="2" id="KW-1185">Reference proteome</keyword>
<sequence>MIDKDAKNINDRTWCFWEKQNGLFENIVYHRWQQIDFYSKEFSARYDLEPYQYKMIRSIDLYAIVLDKAKQFSNIDIVYDEIKSISSNEIYATITTNNSIFYSNYLFNSIILNNWKQDALSQKNVHVLWQHFKGWLIETADDIFDARIATFMDFRVSQEKGTAFMYVLPVAKNRALIEYTLFSENILNDDEYNNALTHHINKQLEINEYKLLHTESGIIPMTNYAFSKGEGRVINIGTAGGQTKGSSGYTFQFIQKHSAKIIEALVKDKNPLLLQSMFDKRFRLYDGILLNVLKHKKMGGDVLFAQLFKNNSPQAVFKFLDNETNIKEELKIMKSVSLRAFLPATFKQLLRHL</sequence>
<dbReference type="EMBL" id="FOXQ01000005">
    <property type="protein sequence ID" value="SFQ08977.1"/>
    <property type="molecule type" value="Genomic_DNA"/>
</dbReference>
<reference evidence="1 2" key="1">
    <citation type="submission" date="2016-10" db="EMBL/GenBank/DDBJ databases">
        <authorList>
            <person name="de Groot N.N."/>
        </authorList>
    </citation>
    <scope>NUCLEOTIDE SEQUENCE [LARGE SCALE GENOMIC DNA]</scope>
    <source>
        <strain evidence="1 2">DSM 28286</strain>
    </source>
</reference>
<dbReference type="STRING" id="1465490.SAMN05444277_10596"/>
<gene>
    <name evidence="1" type="ORF">SAMN05444277_10596</name>
</gene>
<dbReference type="AlphaFoldDB" id="A0A1I5VNV2"/>